<feature type="domain" description="Beta-ketoacyl-[acyl-carrier-protein] synthase III C-terminal" evidence="3">
    <location>
        <begin position="264"/>
        <end position="352"/>
    </location>
</feature>
<dbReference type="InterPro" id="IPR016039">
    <property type="entry name" value="Thiolase-like"/>
</dbReference>
<sequence length="359" mass="39655">MKLSPSFARIYNRSGVRWLSNIGIVSTGVYLPEKRMTGEEIAEQSGVPVEVVKEKMGIVEKPIPGEDDHTVEMGIRAAKNAFAKSAVKPEDIDLIIYIGEEHKEYLLWTASIKMQKELGCTNAWGFDVALRCGTTIMAMKVAKDMMTSDPTIQTVLLAGGYRNVDFIHYDNPRTRFMYNLGAGGAAMILQADANENVVRESHLMTDGDFSEDVVVVGGGTKTPMSEEVLAQGLYQLDVLDPEGMKQRLEQKSMGNFLTVIREALRKSGYTEADIDYLAILHMKKSAHDYVLNELGLSADQAIYLSDYGHIGQMDQILSLELAVERGQVKEGDLVVFVSAGIGYAWGATVVEWGKRRLTS</sequence>
<dbReference type="GO" id="GO:0004315">
    <property type="term" value="F:3-oxoacyl-[acyl-carrier-protein] synthase activity"/>
    <property type="evidence" value="ECO:0007669"/>
    <property type="project" value="InterPro"/>
</dbReference>
<dbReference type="Pfam" id="PF08545">
    <property type="entry name" value="ACP_syn_III"/>
    <property type="match status" value="1"/>
</dbReference>
<dbReference type="PANTHER" id="PTHR34069:SF2">
    <property type="entry name" value="BETA-KETOACYL-[ACYL-CARRIER-PROTEIN] SYNTHASE III"/>
    <property type="match status" value="1"/>
</dbReference>
<evidence type="ECO:0000256" key="2">
    <source>
        <dbReference type="ARBA" id="ARBA00023315"/>
    </source>
</evidence>
<dbReference type="GO" id="GO:0006633">
    <property type="term" value="P:fatty acid biosynthetic process"/>
    <property type="evidence" value="ECO:0007669"/>
    <property type="project" value="InterPro"/>
</dbReference>
<dbReference type="InterPro" id="IPR013747">
    <property type="entry name" value="ACP_syn_III_C"/>
</dbReference>
<keyword evidence="6" id="KW-1185">Reference proteome</keyword>
<evidence type="ECO:0000259" key="3">
    <source>
        <dbReference type="Pfam" id="PF08541"/>
    </source>
</evidence>
<dbReference type="EMBL" id="JAGSIE010000003">
    <property type="protein sequence ID" value="MBR7552605.1"/>
    <property type="molecule type" value="Genomic_DNA"/>
</dbReference>
<comment type="caution">
    <text evidence="5">The sequence shown here is derived from an EMBL/GenBank/DDBJ whole genome shotgun (WGS) entry which is preliminary data.</text>
</comment>
<dbReference type="GO" id="GO:0044550">
    <property type="term" value="P:secondary metabolite biosynthetic process"/>
    <property type="evidence" value="ECO:0007669"/>
    <property type="project" value="TreeGrafter"/>
</dbReference>
<dbReference type="PANTHER" id="PTHR34069">
    <property type="entry name" value="3-OXOACYL-[ACYL-CARRIER-PROTEIN] SYNTHASE 3"/>
    <property type="match status" value="1"/>
</dbReference>
<name>A0A941CTU3_9BACI</name>
<keyword evidence="1" id="KW-0808">Transferase</keyword>
<dbReference type="AlphaFoldDB" id="A0A941CTU3"/>
<feature type="domain" description="Beta-ketoacyl-[acyl-carrier-protein] synthase III N-terminal" evidence="4">
    <location>
        <begin position="126"/>
        <end position="207"/>
    </location>
</feature>
<evidence type="ECO:0000313" key="5">
    <source>
        <dbReference type="EMBL" id="MBR7552605.1"/>
    </source>
</evidence>
<dbReference type="NCBIfam" id="NF005308">
    <property type="entry name" value="PRK06840.1"/>
    <property type="match status" value="1"/>
</dbReference>
<evidence type="ECO:0000259" key="4">
    <source>
        <dbReference type="Pfam" id="PF08545"/>
    </source>
</evidence>
<evidence type="ECO:0000313" key="6">
    <source>
        <dbReference type="Proteomes" id="UP000675431"/>
    </source>
</evidence>
<dbReference type="InterPro" id="IPR013751">
    <property type="entry name" value="ACP_syn_III_N"/>
</dbReference>
<organism evidence="5 6">
    <name type="scientific">Allobacillus saliphilus</name>
    <dbReference type="NCBI Taxonomy" id="2912308"/>
    <lineage>
        <taxon>Bacteria</taxon>
        <taxon>Bacillati</taxon>
        <taxon>Bacillota</taxon>
        <taxon>Bacilli</taxon>
        <taxon>Bacillales</taxon>
        <taxon>Bacillaceae</taxon>
        <taxon>Allobacillus</taxon>
    </lineage>
</organism>
<keyword evidence="2" id="KW-0012">Acyltransferase</keyword>
<dbReference type="CDD" id="cd00827">
    <property type="entry name" value="init_cond_enzymes"/>
    <property type="match status" value="1"/>
</dbReference>
<dbReference type="Proteomes" id="UP000675431">
    <property type="component" value="Unassembled WGS sequence"/>
</dbReference>
<accession>A0A941CTU3</accession>
<proteinExistence type="predicted"/>
<dbReference type="Pfam" id="PF08541">
    <property type="entry name" value="ACP_syn_III_C"/>
    <property type="match status" value="1"/>
</dbReference>
<protein>
    <submittedName>
        <fullName evidence="5">3-oxoacyl-ACP synthase</fullName>
    </submittedName>
</protein>
<evidence type="ECO:0000256" key="1">
    <source>
        <dbReference type="ARBA" id="ARBA00022679"/>
    </source>
</evidence>
<dbReference type="SUPFAM" id="SSF53901">
    <property type="entry name" value="Thiolase-like"/>
    <property type="match status" value="1"/>
</dbReference>
<dbReference type="Gene3D" id="3.40.47.10">
    <property type="match status" value="1"/>
</dbReference>
<reference evidence="5 6" key="1">
    <citation type="submission" date="2021-04" db="EMBL/GenBank/DDBJ databases">
        <title>Allobacillus sp. nov. SKP8-2 isolated from shrimp paste.</title>
        <authorList>
            <person name="Tanasupawat S."/>
            <person name="Yiamsombat S."/>
            <person name="Kanchanasin P."/>
            <person name="Kuncharoen N."/>
        </authorList>
    </citation>
    <scope>NUCLEOTIDE SEQUENCE [LARGE SCALE GENOMIC DNA]</scope>
    <source>
        <strain evidence="5 6">SKP8-2</strain>
    </source>
</reference>
<gene>
    <name evidence="5" type="ORF">KC820_00420</name>
</gene>